<proteinExistence type="predicted"/>
<organism evidence="1 2">
    <name type="scientific">Corallococcus macrosporus DSM 14697</name>
    <dbReference type="NCBI Taxonomy" id="1189310"/>
    <lineage>
        <taxon>Bacteria</taxon>
        <taxon>Pseudomonadati</taxon>
        <taxon>Myxococcota</taxon>
        <taxon>Myxococcia</taxon>
        <taxon>Myxococcales</taxon>
        <taxon>Cystobacterineae</taxon>
        <taxon>Myxococcaceae</taxon>
        <taxon>Corallococcus</taxon>
    </lineage>
</organism>
<dbReference type="KEGG" id="mmas:MYMAC_004328"/>
<evidence type="ECO:0000313" key="1">
    <source>
        <dbReference type="EMBL" id="ATB48699.1"/>
    </source>
</evidence>
<accession>A0A250JXV4</accession>
<dbReference type="Proteomes" id="UP000217343">
    <property type="component" value="Chromosome"/>
</dbReference>
<gene>
    <name evidence="1" type="ORF">MYMAC_004328</name>
</gene>
<keyword evidence="2" id="KW-1185">Reference proteome</keyword>
<name>A0A250JXV4_9BACT</name>
<sequence>MEEVYRPTTAGPLVAYSAPITAPGRMTAQPLLRLESIRGEFDERGRYQSLERGASQRAAALELFLEYGLSTRFAVGAELEWRHQRRREDSRRAASSGLADADLFARAVLLQETVGGLPELTLLGLVKLPTGRAVSADPALLDTDVRGTGSTDLLLGVDLTRGVRPVLLHLQVTWSHPLPARVGGVSIAAGDSLAWSLAGEWPLLRGALVLMVEVSGVHQGPPRLDGLEIRDVSTTEVTLGGGVELIASEDVQLLVGYQRLQWGRDASAQDAWVMTLVPVIF</sequence>
<evidence type="ECO:0008006" key="3">
    <source>
        <dbReference type="Google" id="ProtNLM"/>
    </source>
</evidence>
<reference evidence="1 2" key="1">
    <citation type="submission" date="2017-06" db="EMBL/GenBank/DDBJ databases">
        <title>Sequencing and comparative analysis of myxobacterial genomes.</title>
        <authorList>
            <person name="Rupp O."/>
            <person name="Goesmann A."/>
            <person name="Sogaard-Andersen L."/>
        </authorList>
    </citation>
    <scope>NUCLEOTIDE SEQUENCE [LARGE SCALE GENOMIC DNA]</scope>
    <source>
        <strain evidence="1 2">DSM 14697</strain>
    </source>
</reference>
<evidence type="ECO:0000313" key="2">
    <source>
        <dbReference type="Proteomes" id="UP000217343"/>
    </source>
</evidence>
<protein>
    <recommendedName>
        <fullName evidence="3">Transporter</fullName>
    </recommendedName>
</protein>
<dbReference type="AlphaFoldDB" id="A0A250JXV4"/>
<dbReference type="EMBL" id="CP022203">
    <property type="protein sequence ID" value="ATB48699.1"/>
    <property type="molecule type" value="Genomic_DNA"/>
</dbReference>